<dbReference type="PROSITE" id="PS51257">
    <property type="entry name" value="PROKAR_LIPOPROTEIN"/>
    <property type="match status" value="1"/>
</dbReference>
<organism evidence="2 3">
    <name type="scientific">Vibrio lentus</name>
    <dbReference type="NCBI Taxonomy" id="136468"/>
    <lineage>
        <taxon>Bacteria</taxon>
        <taxon>Pseudomonadati</taxon>
        <taxon>Pseudomonadota</taxon>
        <taxon>Gammaproteobacteria</taxon>
        <taxon>Vibrionales</taxon>
        <taxon>Vibrionaceae</taxon>
        <taxon>Vibrio</taxon>
    </lineage>
</organism>
<evidence type="ECO:0000313" key="2">
    <source>
        <dbReference type="EMBL" id="PME67999.1"/>
    </source>
</evidence>
<evidence type="ECO:0000313" key="3">
    <source>
        <dbReference type="Proteomes" id="UP000235778"/>
    </source>
</evidence>
<dbReference type="EMBL" id="MCSI01000086">
    <property type="protein sequence ID" value="PME67999.1"/>
    <property type="molecule type" value="Genomic_DNA"/>
</dbReference>
<reference evidence="3" key="1">
    <citation type="submission" date="2016-07" db="EMBL/GenBank/DDBJ databases">
        <title>Nontailed viruses are major unrecognized killers of bacteria in the ocean.</title>
        <authorList>
            <person name="Kauffman K."/>
            <person name="Hussain F."/>
            <person name="Yang J."/>
            <person name="Arevalo P."/>
            <person name="Brown J."/>
            <person name="Cutler M."/>
            <person name="Kelly L."/>
            <person name="Polz M.F."/>
        </authorList>
    </citation>
    <scope>NUCLEOTIDE SEQUENCE [LARGE SCALE GENOMIC DNA]</scope>
    <source>
        <strain evidence="3">10N.286.55.C1</strain>
    </source>
</reference>
<gene>
    <name evidence="2" type="ORF">BCV30_22835</name>
</gene>
<accession>A0A1B9Q1V5</accession>
<name>A0A1B9Q1V5_9VIBR</name>
<dbReference type="AlphaFoldDB" id="A0A1B9Q1V5"/>
<protein>
    <recommendedName>
        <fullName evidence="4">Lipoprotein</fullName>
    </recommendedName>
</protein>
<proteinExistence type="predicted"/>
<evidence type="ECO:0000256" key="1">
    <source>
        <dbReference type="SAM" id="MobiDB-lite"/>
    </source>
</evidence>
<evidence type="ECO:0008006" key="4">
    <source>
        <dbReference type="Google" id="ProtNLM"/>
    </source>
</evidence>
<dbReference type="RefSeq" id="WP_017107343.1">
    <property type="nucleotide sequence ID" value="NZ_MAKA01000249.1"/>
</dbReference>
<feature type="compositionally biased region" description="Polar residues" evidence="1">
    <location>
        <begin position="27"/>
        <end position="40"/>
    </location>
</feature>
<feature type="region of interest" description="Disordered" evidence="1">
    <location>
        <begin position="21"/>
        <end position="45"/>
    </location>
</feature>
<comment type="caution">
    <text evidence="2">The sequence shown here is derived from an EMBL/GenBank/DDBJ whole genome shotgun (WGS) entry which is preliminary data.</text>
</comment>
<sequence>MKYLLIVLTGVLLTACGGGSGGDSSGANTPDASSDVSSPPTAEPILASQEHNPTMQDLVIPDGFNYDPVKTGLLDVDISDFSSQRAHLSLYKQYQEESSGHYKADYQSKVVSVPLDSGKAKFDFNMSDSQKSLLVEIWFYDGTDPIRRVISPNDQTFTY</sequence>
<dbReference type="Proteomes" id="UP000235778">
    <property type="component" value="Unassembled WGS sequence"/>
</dbReference>